<feature type="region of interest" description="Disordered" evidence="1">
    <location>
        <begin position="31"/>
        <end position="54"/>
    </location>
</feature>
<reference evidence="3" key="1">
    <citation type="submission" date="2016-11" db="UniProtKB">
        <authorList>
            <consortium name="WormBaseParasite"/>
        </authorList>
    </citation>
    <scope>IDENTIFICATION</scope>
</reference>
<keyword evidence="2" id="KW-1185">Reference proteome</keyword>
<evidence type="ECO:0000313" key="3">
    <source>
        <dbReference type="WBParaSite" id="L893_g9488.t1"/>
    </source>
</evidence>
<dbReference type="Proteomes" id="UP000095287">
    <property type="component" value="Unplaced"/>
</dbReference>
<proteinExistence type="predicted"/>
<evidence type="ECO:0000313" key="2">
    <source>
        <dbReference type="Proteomes" id="UP000095287"/>
    </source>
</evidence>
<name>A0A1I8AV34_9BILA</name>
<dbReference type="AlphaFoldDB" id="A0A1I8AV34"/>
<evidence type="ECO:0000256" key="1">
    <source>
        <dbReference type="SAM" id="MobiDB-lite"/>
    </source>
</evidence>
<dbReference type="WBParaSite" id="L893_g9488.t1">
    <property type="protein sequence ID" value="L893_g9488.t1"/>
    <property type="gene ID" value="L893_g9488"/>
</dbReference>
<sequence>MFCSTRQVLAACWKRCCAALGVRKRPKKVVKLGPGPSLTGSAQEEEEEEDVKTGDGDRDLWCVLWVIHVGTEASALHFSDAPPRVVVPPVTPKCPPAPVTQQPSAVDKKVPVCKMPTSNSRFKIVPVESHYKRGRWHCHDFYDEGGKKAEGNPPKAAKLAPTNKSKEIVAFLKVSGRRNGIIIHRSCGRGWFGQVSF</sequence>
<accession>A0A1I8AV34</accession>
<organism evidence="2 3">
    <name type="scientific">Steinernema glaseri</name>
    <dbReference type="NCBI Taxonomy" id="37863"/>
    <lineage>
        <taxon>Eukaryota</taxon>
        <taxon>Metazoa</taxon>
        <taxon>Ecdysozoa</taxon>
        <taxon>Nematoda</taxon>
        <taxon>Chromadorea</taxon>
        <taxon>Rhabditida</taxon>
        <taxon>Tylenchina</taxon>
        <taxon>Panagrolaimomorpha</taxon>
        <taxon>Strongyloidoidea</taxon>
        <taxon>Steinernematidae</taxon>
        <taxon>Steinernema</taxon>
    </lineage>
</organism>
<protein>
    <submittedName>
        <fullName evidence="3">Sod_Cu domain-containing protein</fullName>
    </submittedName>
</protein>